<sequence>MATTRTGTVEDQVDVALDLAGVRAWLVAHAVPGVDAVATDPDGGTRHRRPVSTCEGRAALEVVLPAAGTATLRARGAGAEAALAAGRRWLGLDLDPRPAAATLAGDPDLGPLVRARPLLRVPGAPDPFEAAADVVVGQHVSVAAGRVFAGRLAAVAGVDRGPAEAGRVAALDPDDLQRATGVTGARARTLVALARAVADGLDLGPSPDDDARAATRAALLALPGVGPWTADLVAMRCLRDPDVFLPGDLVLRRAMGGVTAAEAGRRARAWAPHRSLAVVHLWTHHALDPPAAR</sequence>
<dbReference type="RefSeq" id="WP_245862532.1">
    <property type="nucleotide sequence ID" value="NZ_PJNE01000001.1"/>
</dbReference>
<dbReference type="GO" id="GO:0006285">
    <property type="term" value="P:base-excision repair, AP site formation"/>
    <property type="evidence" value="ECO:0007669"/>
    <property type="project" value="TreeGrafter"/>
</dbReference>
<dbReference type="InterPro" id="IPR023170">
    <property type="entry name" value="HhH_base_excis_C"/>
</dbReference>
<evidence type="ECO:0000259" key="5">
    <source>
        <dbReference type="SMART" id="SM00478"/>
    </source>
</evidence>
<evidence type="ECO:0000313" key="7">
    <source>
        <dbReference type="EMBL" id="PKW28204.1"/>
    </source>
</evidence>
<proteinExistence type="predicted"/>
<name>A0A2N3YMZ7_9MICO</name>
<dbReference type="GO" id="GO:0043916">
    <property type="term" value="F:DNA-7-methylguanine glycosylase activity"/>
    <property type="evidence" value="ECO:0007669"/>
    <property type="project" value="TreeGrafter"/>
</dbReference>
<keyword evidence="4" id="KW-0234">DNA repair</keyword>
<dbReference type="Gene3D" id="1.10.1670.10">
    <property type="entry name" value="Helix-hairpin-Helix base-excision DNA repair enzymes (C-terminal)"/>
    <property type="match status" value="1"/>
</dbReference>
<evidence type="ECO:0000256" key="2">
    <source>
        <dbReference type="ARBA" id="ARBA00012000"/>
    </source>
</evidence>
<evidence type="ECO:0000256" key="4">
    <source>
        <dbReference type="ARBA" id="ARBA00023204"/>
    </source>
</evidence>
<dbReference type="EC" id="3.2.2.21" evidence="2"/>
<dbReference type="GO" id="GO:0008725">
    <property type="term" value="F:DNA-3-methyladenine glycosylase activity"/>
    <property type="evidence" value="ECO:0007669"/>
    <property type="project" value="TreeGrafter"/>
</dbReference>
<dbReference type="GO" id="GO:0006307">
    <property type="term" value="P:DNA alkylation repair"/>
    <property type="evidence" value="ECO:0007669"/>
    <property type="project" value="TreeGrafter"/>
</dbReference>
<comment type="catalytic activity">
    <reaction evidence="1">
        <text>Hydrolysis of alkylated DNA, releasing 3-methyladenine, 3-methylguanine, 7-methylguanine and 7-methyladenine.</text>
        <dbReference type="EC" id="3.2.2.21"/>
    </reaction>
</comment>
<dbReference type="SUPFAM" id="SSF48150">
    <property type="entry name" value="DNA-glycosylase"/>
    <property type="match status" value="1"/>
</dbReference>
<dbReference type="Gene3D" id="1.10.340.30">
    <property type="entry name" value="Hypothetical protein, domain 2"/>
    <property type="match status" value="1"/>
</dbReference>
<dbReference type="AlphaFoldDB" id="A0A2N3YMZ7"/>
<protein>
    <recommendedName>
        <fullName evidence="2">DNA-3-methyladenine glycosylase II</fullName>
        <ecNumber evidence="2">3.2.2.21</ecNumber>
    </recommendedName>
</protein>
<dbReference type="PANTHER" id="PTHR43003">
    <property type="entry name" value="DNA-3-METHYLADENINE GLYCOSYLASE"/>
    <property type="match status" value="1"/>
</dbReference>
<organism evidence="7 8">
    <name type="scientific">Phycicoccus duodecadis</name>
    <dbReference type="NCBI Taxonomy" id="173053"/>
    <lineage>
        <taxon>Bacteria</taxon>
        <taxon>Bacillati</taxon>
        <taxon>Actinomycetota</taxon>
        <taxon>Actinomycetes</taxon>
        <taxon>Micrococcales</taxon>
        <taxon>Intrasporangiaceae</taxon>
        <taxon>Phycicoccus</taxon>
    </lineage>
</organism>
<dbReference type="Pfam" id="PF06029">
    <property type="entry name" value="AlkA_N"/>
    <property type="match status" value="1"/>
</dbReference>
<dbReference type="GO" id="GO:0032131">
    <property type="term" value="F:alkylated DNA binding"/>
    <property type="evidence" value="ECO:0007669"/>
    <property type="project" value="TreeGrafter"/>
</dbReference>
<feature type="domain" description="HhH-GPD" evidence="5">
    <location>
        <begin position="136"/>
        <end position="289"/>
    </location>
</feature>
<evidence type="ECO:0000256" key="3">
    <source>
        <dbReference type="ARBA" id="ARBA00022763"/>
    </source>
</evidence>
<dbReference type="SMART" id="SM01009">
    <property type="entry name" value="AlkA_N"/>
    <property type="match status" value="1"/>
</dbReference>
<dbReference type="Gene3D" id="3.30.310.20">
    <property type="entry name" value="DNA-3-methyladenine glycosylase AlkA, N-terminal domain"/>
    <property type="match status" value="1"/>
</dbReference>
<dbReference type="Proteomes" id="UP000233781">
    <property type="component" value="Unassembled WGS sequence"/>
</dbReference>
<keyword evidence="3" id="KW-0227">DNA damage</keyword>
<keyword evidence="8" id="KW-1185">Reference proteome</keyword>
<dbReference type="InterPro" id="IPR010316">
    <property type="entry name" value="AlkA_N"/>
</dbReference>
<accession>A0A2N3YMZ7</accession>
<dbReference type="EMBL" id="PJNE01000001">
    <property type="protein sequence ID" value="PKW28204.1"/>
    <property type="molecule type" value="Genomic_DNA"/>
</dbReference>
<dbReference type="GO" id="GO:0005737">
    <property type="term" value="C:cytoplasm"/>
    <property type="evidence" value="ECO:0007669"/>
    <property type="project" value="TreeGrafter"/>
</dbReference>
<evidence type="ECO:0000256" key="1">
    <source>
        <dbReference type="ARBA" id="ARBA00000086"/>
    </source>
</evidence>
<dbReference type="InterPro" id="IPR051912">
    <property type="entry name" value="Alkylbase_DNA_Glycosylase/TA"/>
</dbReference>
<dbReference type="GO" id="GO:0032993">
    <property type="term" value="C:protein-DNA complex"/>
    <property type="evidence" value="ECO:0007669"/>
    <property type="project" value="TreeGrafter"/>
</dbReference>
<dbReference type="SMART" id="SM00478">
    <property type="entry name" value="ENDO3c"/>
    <property type="match status" value="1"/>
</dbReference>
<feature type="domain" description="DNA-3-methyladenine glycosylase AlkA N-terminal" evidence="6">
    <location>
        <begin position="16"/>
        <end position="126"/>
    </location>
</feature>
<dbReference type="InterPro" id="IPR011257">
    <property type="entry name" value="DNA_glycosylase"/>
</dbReference>
<comment type="caution">
    <text evidence="7">The sequence shown here is derived from an EMBL/GenBank/DDBJ whole genome shotgun (WGS) entry which is preliminary data.</text>
</comment>
<evidence type="ECO:0000259" key="6">
    <source>
        <dbReference type="SMART" id="SM01009"/>
    </source>
</evidence>
<dbReference type="InterPro" id="IPR037046">
    <property type="entry name" value="AlkA_N_sf"/>
</dbReference>
<reference evidence="7 8" key="1">
    <citation type="submission" date="2017-12" db="EMBL/GenBank/DDBJ databases">
        <title>Sequencing the genomes of 1000 Actinobacteria strains.</title>
        <authorList>
            <person name="Klenk H.-P."/>
        </authorList>
    </citation>
    <scope>NUCLEOTIDE SEQUENCE [LARGE SCALE GENOMIC DNA]</scope>
    <source>
        <strain evidence="7 8">DSM 12806</strain>
    </source>
</reference>
<evidence type="ECO:0000313" key="8">
    <source>
        <dbReference type="Proteomes" id="UP000233781"/>
    </source>
</evidence>
<dbReference type="PANTHER" id="PTHR43003:SF13">
    <property type="entry name" value="DNA-3-METHYLADENINE GLYCOSYLASE 2"/>
    <property type="match status" value="1"/>
</dbReference>
<dbReference type="InterPro" id="IPR003265">
    <property type="entry name" value="HhH-GPD_domain"/>
</dbReference>
<gene>
    <name evidence="7" type="ORF">ATL31_3062</name>
</gene>